<organism evidence="1 2">
    <name type="scientific">Liparis tanakae</name>
    <name type="common">Tanaka's snailfish</name>
    <dbReference type="NCBI Taxonomy" id="230148"/>
    <lineage>
        <taxon>Eukaryota</taxon>
        <taxon>Metazoa</taxon>
        <taxon>Chordata</taxon>
        <taxon>Craniata</taxon>
        <taxon>Vertebrata</taxon>
        <taxon>Euteleostomi</taxon>
        <taxon>Actinopterygii</taxon>
        <taxon>Neopterygii</taxon>
        <taxon>Teleostei</taxon>
        <taxon>Neoteleostei</taxon>
        <taxon>Acanthomorphata</taxon>
        <taxon>Eupercaria</taxon>
        <taxon>Perciformes</taxon>
        <taxon>Cottioidei</taxon>
        <taxon>Cottales</taxon>
        <taxon>Liparidae</taxon>
        <taxon>Liparis</taxon>
    </lineage>
</organism>
<name>A0A4Z2IGX1_9TELE</name>
<gene>
    <name evidence="1" type="ORF">EYF80_013146</name>
</gene>
<proteinExistence type="predicted"/>
<comment type="caution">
    <text evidence="1">The sequence shown here is derived from an EMBL/GenBank/DDBJ whole genome shotgun (WGS) entry which is preliminary data.</text>
</comment>
<sequence>MWEICGGATELRATRPVGFKTHVEEQTVSARRLSVTGAGVHVNCTSAISDVSNFSEPSPFSDLSFSDRSSPSASSDLSDLASASPSDFSFLSELSGSMDEVPGLSHLPMESCSAIELVMFEVQAFRSSYEANDRRLIALLNRALKVTRVLSLNPLLAAPLLFAGRLPLQAPPVALLTHNQRQLVQPGLDLLFAGGLSTQLALPLSPQMVHLRIRAAATGIPLETAVEELQP</sequence>
<keyword evidence="2" id="KW-1185">Reference proteome</keyword>
<dbReference type="Proteomes" id="UP000314294">
    <property type="component" value="Unassembled WGS sequence"/>
</dbReference>
<evidence type="ECO:0000313" key="1">
    <source>
        <dbReference type="EMBL" id="TNN76694.1"/>
    </source>
</evidence>
<evidence type="ECO:0000313" key="2">
    <source>
        <dbReference type="Proteomes" id="UP000314294"/>
    </source>
</evidence>
<dbReference type="AlphaFoldDB" id="A0A4Z2IGX1"/>
<protein>
    <submittedName>
        <fullName evidence="1">Uncharacterized protein</fullName>
    </submittedName>
</protein>
<accession>A0A4Z2IGX1</accession>
<dbReference type="EMBL" id="SRLO01000091">
    <property type="protein sequence ID" value="TNN76694.1"/>
    <property type="molecule type" value="Genomic_DNA"/>
</dbReference>
<reference evidence="1 2" key="1">
    <citation type="submission" date="2019-03" db="EMBL/GenBank/DDBJ databases">
        <title>First draft genome of Liparis tanakae, snailfish: a comprehensive survey of snailfish specific genes.</title>
        <authorList>
            <person name="Kim W."/>
            <person name="Song I."/>
            <person name="Jeong J.-H."/>
            <person name="Kim D."/>
            <person name="Kim S."/>
            <person name="Ryu S."/>
            <person name="Song J.Y."/>
            <person name="Lee S.K."/>
        </authorList>
    </citation>
    <scope>NUCLEOTIDE SEQUENCE [LARGE SCALE GENOMIC DNA]</scope>
    <source>
        <tissue evidence="1">Muscle</tissue>
    </source>
</reference>